<evidence type="ECO:0000313" key="2">
    <source>
        <dbReference type="EMBL" id="OME88941.1"/>
    </source>
</evidence>
<name>A0A1R1ATV9_PAELA</name>
<dbReference type="Proteomes" id="UP000187074">
    <property type="component" value="Unassembled WGS sequence"/>
</dbReference>
<evidence type="ECO:0000259" key="1">
    <source>
        <dbReference type="SMART" id="SM00923"/>
    </source>
</evidence>
<sequence>MTNPFEQVDGKFLVLVNHEGQYSLWPDFAAVPNGWTPAFGLSTREECVAFINENWVDLRQRSLYDIAGSLPEHRP</sequence>
<dbReference type="RefSeq" id="WP_076325764.1">
    <property type="nucleotide sequence ID" value="NZ_JBCMXI010000001.1"/>
</dbReference>
<proteinExistence type="predicted"/>
<dbReference type="OrthoDB" id="7584480at2"/>
<feature type="domain" description="MbtH-like" evidence="1">
    <location>
        <begin position="3"/>
        <end position="53"/>
    </location>
</feature>
<comment type="caution">
    <text evidence="2">The sequence shown here is derived from an EMBL/GenBank/DDBJ whole genome shotgun (WGS) entry which is preliminary data.</text>
</comment>
<dbReference type="GO" id="GO:0019290">
    <property type="term" value="P:siderophore biosynthetic process"/>
    <property type="evidence" value="ECO:0007669"/>
    <property type="project" value="TreeGrafter"/>
</dbReference>
<evidence type="ECO:0000313" key="3">
    <source>
        <dbReference type="Proteomes" id="UP000187074"/>
    </source>
</evidence>
<dbReference type="PANTHER" id="PTHR38444:SF1">
    <property type="entry name" value="ENTEROBACTIN BIOSYNTHESIS PROTEIN YBDZ"/>
    <property type="match status" value="1"/>
</dbReference>
<dbReference type="AlphaFoldDB" id="A0A1R1ATV9"/>
<reference evidence="2 3" key="1">
    <citation type="submission" date="2016-11" db="EMBL/GenBank/DDBJ databases">
        <title>Paenibacillus species isolates.</title>
        <authorList>
            <person name="Beno S.M."/>
        </authorList>
    </citation>
    <scope>NUCLEOTIDE SEQUENCE [LARGE SCALE GENOMIC DNA]</scope>
    <source>
        <strain evidence="2 3">FSL F4-0100</strain>
    </source>
</reference>
<dbReference type="PANTHER" id="PTHR38444">
    <property type="entry name" value="ENTEROBACTIN BIOSYNTHESIS PROTEIN YBDZ"/>
    <property type="match status" value="1"/>
</dbReference>
<accession>A0A1R1ATV9</accession>
<dbReference type="GO" id="GO:0005829">
    <property type="term" value="C:cytosol"/>
    <property type="evidence" value="ECO:0007669"/>
    <property type="project" value="TreeGrafter"/>
</dbReference>
<dbReference type="Gene3D" id="3.90.820.10">
    <property type="entry name" value="Structural Genomics, Unknown Function 30-nov-00 1gh9 Mol_id"/>
    <property type="match status" value="1"/>
</dbReference>
<dbReference type="InterPro" id="IPR037407">
    <property type="entry name" value="MLP_fam"/>
</dbReference>
<dbReference type="SUPFAM" id="SSF160582">
    <property type="entry name" value="MbtH-like"/>
    <property type="match status" value="1"/>
</dbReference>
<dbReference type="EMBL" id="MRTF01000012">
    <property type="protein sequence ID" value="OME88941.1"/>
    <property type="molecule type" value="Genomic_DNA"/>
</dbReference>
<dbReference type="SMART" id="SM00923">
    <property type="entry name" value="MbtH"/>
    <property type="match status" value="1"/>
</dbReference>
<gene>
    <name evidence="2" type="ORF">BK123_28710</name>
</gene>
<dbReference type="Pfam" id="PF03621">
    <property type="entry name" value="MbtH"/>
    <property type="match status" value="1"/>
</dbReference>
<dbReference type="STRING" id="1401.BK123_28710"/>
<protein>
    <submittedName>
        <fullName evidence="2">MbtH family protein</fullName>
    </submittedName>
</protein>
<organism evidence="2 3">
    <name type="scientific">Paenibacillus lautus</name>
    <name type="common">Bacillus lautus</name>
    <dbReference type="NCBI Taxonomy" id="1401"/>
    <lineage>
        <taxon>Bacteria</taxon>
        <taxon>Bacillati</taxon>
        <taxon>Bacillota</taxon>
        <taxon>Bacilli</taxon>
        <taxon>Bacillales</taxon>
        <taxon>Paenibacillaceae</taxon>
        <taxon>Paenibacillus</taxon>
    </lineage>
</organism>
<dbReference type="InterPro" id="IPR038020">
    <property type="entry name" value="MbtH-like_sf"/>
</dbReference>
<dbReference type="InterPro" id="IPR005153">
    <property type="entry name" value="MbtH-like_dom"/>
</dbReference>